<organism evidence="1 2">
    <name type="scientific">Fibrisoma montanum</name>
    <dbReference type="NCBI Taxonomy" id="2305895"/>
    <lineage>
        <taxon>Bacteria</taxon>
        <taxon>Pseudomonadati</taxon>
        <taxon>Bacteroidota</taxon>
        <taxon>Cytophagia</taxon>
        <taxon>Cytophagales</taxon>
        <taxon>Spirosomataceae</taxon>
        <taxon>Fibrisoma</taxon>
    </lineage>
</organism>
<comment type="caution">
    <text evidence="1">The sequence shown here is derived from an EMBL/GenBank/DDBJ whole genome shotgun (WGS) entry which is preliminary data.</text>
</comment>
<keyword evidence="2" id="KW-1185">Reference proteome</keyword>
<dbReference type="RefSeq" id="WP_119669511.1">
    <property type="nucleotide sequence ID" value="NZ_QXED01000006.1"/>
</dbReference>
<gene>
    <name evidence="1" type="ORF">DYU11_20040</name>
</gene>
<protein>
    <submittedName>
        <fullName evidence="1">Uncharacterized protein</fullName>
    </submittedName>
</protein>
<sequence>MTYYMLIAYRTGSHTQQTRGFYMQAESLPSRAQIEAAVTEQYPGAYTIQFSAPVVVPEEFAADYAGGEPLTER</sequence>
<dbReference type="AlphaFoldDB" id="A0A418M3W1"/>
<accession>A0A418M3W1</accession>
<dbReference type="EMBL" id="QXED01000006">
    <property type="protein sequence ID" value="RIV20344.1"/>
    <property type="molecule type" value="Genomic_DNA"/>
</dbReference>
<proteinExistence type="predicted"/>
<evidence type="ECO:0000313" key="2">
    <source>
        <dbReference type="Proteomes" id="UP000283523"/>
    </source>
</evidence>
<name>A0A418M3W1_9BACT</name>
<evidence type="ECO:0000313" key="1">
    <source>
        <dbReference type="EMBL" id="RIV20344.1"/>
    </source>
</evidence>
<dbReference type="Proteomes" id="UP000283523">
    <property type="component" value="Unassembled WGS sequence"/>
</dbReference>
<reference evidence="1 2" key="1">
    <citation type="submission" date="2018-08" db="EMBL/GenBank/DDBJ databases">
        <title>Fibrisoma montanum sp. nov., isolated from Danxia mountain soil.</title>
        <authorList>
            <person name="Huang Y."/>
        </authorList>
    </citation>
    <scope>NUCLEOTIDE SEQUENCE [LARGE SCALE GENOMIC DNA]</scope>
    <source>
        <strain evidence="1 2">HYT19</strain>
    </source>
</reference>